<dbReference type="PROSITE" id="PS50878">
    <property type="entry name" value="RT_POL"/>
    <property type="match status" value="1"/>
</dbReference>
<dbReference type="Pfam" id="PF08388">
    <property type="entry name" value="GIIM"/>
    <property type="match status" value="1"/>
</dbReference>
<dbReference type="RefSeq" id="WP_069643891.1">
    <property type="nucleotide sequence ID" value="NZ_MIJE01000033.1"/>
</dbReference>
<dbReference type="CDD" id="cd01651">
    <property type="entry name" value="RT_G2_intron"/>
    <property type="match status" value="1"/>
</dbReference>
<evidence type="ECO:0000313" key="2">
    <source>
        <dbReference type="EMBL" id="OEF95971.1"/>
    </source>
</evidence>
<keyword evidence="3" id="KW-1185">Reference proteome</keyword>
<comment type="caution">
    <text evidence="2">The sequence shown here is derived from an EMBL/GenBank/DDBJ whole genome shotgun (WGS) entry which is preliminary data.</text>
</comment>
<name>A0A1E5FZG7_9FIRM</name>
<dbReference type="InterPro" id="IPR043502">
    <property type="entry name" value="DNA/RNA_pol_sf"/>
</dbReference>
<dbReference type="GO" id="GO:0003964">
    <property type="term" value="F:RNA-directed DNA polymerase activity"/>
    <property type="evidence" value="ECO:0007669"/>
    <property type="project" value="UniProtKB-KW"/>
</dbReference>
<protein>
    <submittedName>
        <fullName evidence="2">Group II intron reverse transcriptase/maturase</fullName>
    </submittedName>
</protein>
<dbReference type="InterPro" id="IPR013597">
    <property type="entry name" value="Mat_intron_G2"/>
</dbReference>
<dbReference type="PANTHER" id="PTHR34047">
    <property type="entry name" value="NUCLEAR INTRON MATURASE 1, MITOCHONDRIAL-RELATED"/>
    <property type="match status" value="1"/>
</dbReference>
<keyword evidence="2" id="KW-0808">Transferase</keyword>
<gene>
    <name evidence="2" type="ORF">BHF68_09470</name>
</gene>
<dbReference type="NCBIfam" id="TIGR04416">
    <property type="entry name" value="group_II_RT_mat"/>
    <property type="match status" value="1"/>
</dbReference>
<dbReference type="PANTHER" id="PTHR34047:SF8">
    <property type="entry name" value="PROTEIN YKFC"/>
    <property type="match status" value="1"/>
</dbReference>
<proteinExistence type="predicted"/>
<reference evidence="2 3" key="1">
    <citation type="submission" date="2016-09" db="EMBL/GenBank/DDBJ databases">
        <title>Draft genome sequence for the type strain of Desulfuribacillus alkaliarsenatis AHT28, an obligately anaerobic, sulfidogenic bacterium isolated from Russian soda lake sediments.</title>
        <authorList>
            <person name="Abin C.A."/>
            <person name="Hollibaugh J.T."/>
        </authorList>
    </citation>
    <scope>NUCLEOTIDE SEQUENCE [LARGE SCALE GENOMIC DNA]</scope>
    <source>
        <strain evidence="2 3">AHT28</strain>
    </source>
</reference>
<feature type="domain" description="Reverse transcriptase" evidence="1">
    <location>
        <begin position="83"/>
        <end position="326"/>
    </location>
</feature>
<evidence type="ECO:0000259" key="1">
    <source>
        <dbReference type="PROSITE" id="PS50878"/>
    </source>
</evidence>
<dbReference type="EMBL" id="MIJE01000033">
    <property type="protein sequence ID" value="OEF95971.1"/>
    <property type="molecule type" value="Genomic_DNA"/>
</dbReference>
<keyword evidence="2" id="KW-0548">Nucleotidyltransferase</keyword>
<evidence type="ECO:0000313" key="3">
    <source>
        <dbReference type="Proteomes" id="UP000094296"/>
    </source>
</evidence>
<dbReference type="SUPFAM" id="SSF56672">
    <property type="entry name" value="DNA/RNA polymerases"/>
    <property type="match status" value="1"/>
</dbReference>
<dbReference type="STRING" id="766136.BHF68_09470"/>
<dbReference type="InterPro" id="IPR051083">
    <property type="entry name" value="GrpII_Intron_Splice-Mob/Def"/>
</dbReference>
<dbReference type="InterPro" id="IPR000477">
    <property type="entry name" value="RT_dom"/>
</dbReference>
<dbReference type="InterPro" id="IPR030931">
    <property type="entry name" value="Group_II_RT_mat"/>
</dbReference>
<keyword evidence="2" id="KW-0695">RNA-directed DNA polymerase</keyword>
<accession>A0A1E5FZG7</accession>
<sequence length="448" mass="53159">MHRLKETNARQVGLEKHLQTSLNDIEKKAKYKKDHKFENLYRLLNKWNLGQSWQLINKRAAKGVDKISAKAFEANLPEELNLLEKELKKGTYRANLIRRTHISKSDGGQRPLGIPVVRDKLLQTTCSKILQAIYEPKFQDFRYGYRKGKGAKDAVKHLSKELNHGKYGYIVEADIKGYFQNINHDYLIAMLSNDIADKPFIRLIKKWLKAGIMTEENIIEKPQQGTPQGGVISPILANIYLHYILDQWFEKAVKKQLEGESMLLAYADDFVCAFRYRKDAERFMIALEKRFNKFGLELAKDKTKLIKFSRFSKERNGDFDFLGFTFNWRVSRKGKDIITHTTSKKRFQTSVQKIKQWIKENRNCRLRKLTDLLNIKLRGYYNYYGIMGNHKMLRKMDTIVKKLLYKWMNRRSQRRSFNWQEFNKKLRISYPLQKPFIESINRQMVFQM</sequence>
<organism evidence="2 3">
    <name type="scientific">Desulfuribacillus alkaliarsenatis</name>
    <dbReference type="NCBI Taxonomy" id="766136"/>
    <lineage>
        <taxon>Bacteria</taxon>
        <taxon>Bacillati</taxon>
        <taxon>Bacillota</taxon>
        <taxon>Desulfuribacillia</taxon>
        <taxon>Desulfuribacillales</taxon>
        <taxon>Desulfuribacillaceae</taxon>
        <taxon>Desulfuribacillus</taxon>
    </lineage>
</organism>
<dbReference type="Pfam" id="PF00078">
    <property type="entry name" value="RVT_1"/>
    <property type="match status" value="1"/>
</dbReference>
<dbReference type="AlphaFoldDB" id="A0A1E5FZG7"/>
<dbReference type="Proteomes" id="UP000094296">
    <property type="component" value="Unassembled WGS sequence"/>
</dbReference>